<keyword evidence="1" id="KW-0812">Transmembrane</keyword>
<keyword evidence="3" id="KW-0378">Hydrolase</keyword>
<dbReference type="Proteomes" id="UP000250222">
    <property type="component" value="Unassembled WGS sequence"/>
</dbReference>
<keyword evidence="3" id="KW-0269">Exonuclease</keyword>
<dbReference type="Gene3D" id="3.60.10.10">
    <property type="entry name" value="Endonuclease/exonuclease/phosphatase"/>
    <property type="match status" value="1"/>
</dbReference>
<dbReference type="Pfam" id="PF03372">
    <property type="entry name" value="Exo_endo_phos"/>
    <property type="match status" value="1"/>
</dbReference>
<evidence type="ECO:0000313" key="4">
    <source>
        <dbReference type="Proteomes" id="UP000250222"/>
    </source>
</evidence>
<organism evidence="3 4">
    <name type="scientific">Georgenia satyanarayanai</name>
    <dbReference type="NCBI Taxonomy" id="860221"/>
    <lineage>
        <taxon>Bacteria</taxon>
        <taxon>Bacillati</taxon>
        <taxon>Actinomycetota</taxon>
        <taxon>Actinomycetes</taxon>
        <taxon>Micrococcales</taxon>
        <taxon>Bogoriellaceae</taxon>
        <taxon>Georgenia</taxon>
    </lineage>
</organism>
<keyword evidence="1" id="KW-1133">Transmembrane helix</keyword>
<keyword evidence="4" id="KW-1185">Reference proteome</keyword>
<keyword evidence="1" id="KW-0472">Membrane</keyword>
<feature type="transmembrane region" description="Helical" evidence="1">
    <location>
        <begin position="44"/>
        <end position="66"/>
    </location>
</feature>
<evidence type="ECO:0000259" key="2">
    <source>
        <dbReference type="Pfam" id="PF03372"/>
    </source>
</evidence>
<dbReference type="OrthoDB" id="2340043at2"/>
<accession>A0A2Y9AMW2</accession>
<keyword evidence="3" id="KW-0255">Endonuclease</keyword>
<name>A0A2Y9AMW2_9MICO</name>
<dbReference type="InterPro" id="IPR036691">
    <property type="entry name" value="Endo/exonu/phosph_ase_sf"/>
</dbReference>
<dbReference type="GO" id="GO:0004527">
    <property type="term" value="F:exonuclease activity"/>
    <property type="evidence" value="ECO:0007669"/>
    <property type="project" value="UniProtKB-KW"/>
</dbReference>
<dbReference type="GO" id="GO:0004519">
    <property type="term" value="F:endonuclease activity"/>
    <property type="evidence" value="ECO:0007669"/>
    <property type="project" value="UniProtKB-KW"/>
</dbReference>
<proteinExistence type="predicted"/>
<dbReference type="EMBL" id="UETB01000013">
    <property type="protein sequence ID" value="SSA45465.1"/>
    <property type="molecule type" value="Genomic_DNA"/>
</dbReference>
<reference evidence="3 4" key="1">
    <citation type="submission" date="2016-10" db="EMBL/GenBank/DDBJ databases">
        <authorList>
            <person name="Cai Z."/>
        </authorList>
    </citation>
    <scope>NUCLEOTIDE SEQUENCE [LARGE SCALE GENOMIC DNA]</scope>
    <source>
        <strain evidence="3 4">CGMCC 1.10826</strain>
    </source>
</reference>
<protein>
    <submittedName>
        <fullName evidence="3">Uncharacterized conserved protein YafD, endonuclease/exonuclease/phosphatase (EEP) superfamily</fullName>
    </submittedName>
</protein>
<dbReference type="AlphaFoldDB" id="A0A2Y9AMW2"/>
<feature type="domain" description="Endonuclease/exonuclease/phosphatase" evidence="2">
    <location>
        <begin position="111"/>
        <end position="321"/>
    </location>
</feature>
<keyword evidence="3" id="KW-0540">Nuclease</keyword>
<sequence>MFKLLGWVLTLALAAMAVLTLDPARLGISTYAPVTQAIAMRPYLVAGFVALGGVLLLGVLLAALLGRRWPRRTLLAVVLLGVGVGHAAVLWDRGLGDEPLPAAREGAVTVLSLNTLGGGSSPEQVADAADGAGADVVVLPETSAESARAIADGLTERTGTAFQLFVDRTGEWDASSTALLVSEELGEYTQAAAPVTAHGAVRAEPADGSGPVLVGVHPMSPHAPGPAMTRWRADLDAVTEPCRSEPGVIVAGDFNATLDHAPMRDIGSCVDASVEGGVAGVATWPAHLPRLLGAHIDHVLVDGDVYTVDAAAVLEVGESDHRAVVAQISPT</sequence>
<feature type="transmembrane region" description="Helical" evidence="1">
    <location>
        <begin position="73"/>
        <end position="91"/>
    </location>
</feature>
<dbReference type="SUPFAM" id="SSF56219">
    <property type="entry name" value="DNase I-like"/>
    <property type="match status" value="1"/>
</dbReference>
<dbReference type="InterPro" id="IPR005135">
    <property type="entry name" value="Endo/exonuclease/phosphatase"/>
</dbReference>
<dbReference type="RefSeq" id="WP_146237574.1">
    <property type="nucleotide sequence ID" value="NZ_QKLZ01000013.1"/>
</dbReference>
<gene>
    <name evidence="3" type="ORF">SAMN05216184_11366</name>
</gene>
<evidence type="ECO:0000256" key="1">
    <source>
        <dbReference type="SAM" id="Phobius"/>
    </source>
</evidence>
<evidence type="ECO:0000313" key="3">
    <source>
        <dbReference type="EMBL" id="SSA45465.1"/>
    </source>
</evidence>